<dbReference type="SUPFAM" id="SSF48179">
    <property type="entry name" value="6-phosphogluconate dehydrogenase C-terminal domain-like"/>
    <property type="match status" value="1"/>
</dbReference>
<evidence type="ECO:0000256" key="8">
    <source>
        <dbReference type="ARBA" id="ARBA00023304"/>
    </source>
</evidence>
<evidence type="ECO:0000256" key="9">
    <source>
        <dbReference type="ARBA" id="ARBA00032744"/>
    </source>
</evidence>
<keyword evidence="7 11" id="KW-0028">Amino-acid biosynthesis</keyword>
<comment type="catalytic activity">
    <reaction evidence="10">
        <text>(2R)-2,3-dihydroxy-3-methylbutanoate + NADP(+) = (2S)-2-acetolactate + NADPH + H(+)</text>
        <dbReference type="Rhea" id="RHEA:22068"/>
        <dbReference type="ChEBI" id="CHEBI:15378"/>
        <dbReference type="ChEBI" id="CHEBI:49072"/>
        <dbReference type="ChEBI" id="CHEBI:57783"/>
        <dbReference type="ChEBI" id="CHEBI:58349"/>
        <dbReference type="ChEBI" id="CHEBI:58476"/>
        <dbReference type="EC" id="1.1.1.86"/>
    </reaction>
</comment>
<dbReference type="Gene3D" id="1.10.1040.10">
    <property type="entry name" value="N-(1-d-carboxylethyl)-l-norvaline Dehydrogenase, domain 2"/>
    <property type="match status" value="1"/>
</dbReference>
<protein>
    <recommendedName>
        <fullName evidence="6">Ketol-acid reductoisomerase (NADP(+))</fullName>
        <ecNumber evidence="5">1.1.1.86</ecNumber>
    </recommendedName>
    <alternativeName>
        <fullName evidence="9">Acetohydroxy-acid isomeroreductase</fullName>
    </alternativeName>
</protein>
<evidence type="ECO:0000256" key="2">
    <source>
        <dbReference type="ARBA" id="ARBA00004864"/>
    </source>
</evidence>
<evidence type="ECO:0000256" key="5">
    <source>
        <dbReference type="ARBA" id="ARBA00013102"/>
    </source>
</evidence>
<keyword evidence="11" id="KW-0479">Metal-binding</keyword>
<keyword evidence="11" id="KW-0460">Magnesium</keyword>
<dbReference type="RefSeq" id="WP_369721260.1">
    <property type="nucleotide sequence ID" value="NZ_CP165734.1"/>
</dbReference>
<reference evidence="13" key="1">
    <citation type="submission" date="2024-08" db="EMBL/GenBank/DDBJ databases">
        <authorList>
            <person name="Chaddad Z."/>
            <person name="Lamrabet M."/>
            <person name="Bouhnik O."/>
            <person name="Alami S."/>
            <person name="Wipf D."/>
            <person name="Courty P.E."/>
            <person name="Missbah El Idrissi M."/>
        </authorList>
    </citation>
    <scope>NUCLEOTIDE SEQUENCE</scope>
    <source>
        <strain evidence="13">LLZ17</strain>
    </source>
</reference>
<gene>
    <name evidence="13" type="ORF">AB8Z38_30070</name>
</gene>
<comment type="pathway">
    <text evidence="2">Amino-acid biosynthesis; L-valine biosynthesis; L-valine from pyruvate: step 2/4.</text>
</comment>
<feature type="binding site" evidence="11">
    <location>
        <position position="267"/>
    </location>
    <ligand>
        <name>substrate</name>
    </ligand>
</feature>
<dbReference type="InterPro" id="IPR013023">
    <property type="entry name" value="KARI"/>
</dbReference>
<comment type="similarity">
    <text evidence="4 11">Belongs to the ketol-acid reductoisomerase family.</text>
</comment>
<dbReference type="InterPro" id="IPR013328">
    <property type="entry name" value="6PGD_dom2"/>
</dbReference>
<name>A0AB39XFJ7_9BRAD</name>
<evidence type="ECO:0000256" key="1">
    <source>
        <dbReference type="ARBA" id="ARBA00001946"/>
    </source>
</evidence>
<feature type="binding site" evidence="11">
    <location>
        <position position="245"/>
    </location>
    <ligand>
        <name>Mg(2+)</name>
        <dbReference type="ChEBI" id="CHEBI:18420"/>
        <label>2</label>
    </ligand>
</feature>
<keyword evidence="11" id="KW-0560">Oxidoreductase</keyword>
<evidence type="ECO:0000313" key="13">
    <source>
        <dbReference type="EMBL" id="XDV56818.1"/>
    </source>
</evidence>
<dbReference type="InterPro" id="IPR000506">
    <property type="entry name" value="KARI_C"/>
</dbReference>
<dbReference type="GO" id="GO:0009097">
    <property type="term" value="P:isoleucine biosynthetic process"/>
    <property type="evidence" value="ECO:0007669"/>
    <property type="project" value="UniProtKB-UniRule"/>
</dbReference>
<organism evidence="13">
    <name type="scientific">Bradyrhizobium sp. LLZ17</name>
    <dbReference type="NCBI Taxonomy" id="3239388"/>
    <lineage>
        <taxon>Bacteria</taxon>
        <taxon>Pseudomonadati</taxon>
        <taxon>Pseudomonadota</taxon>
        <taxon>Alphaproteobacteria</taxon>
        <taxon>Hyphomicrobiales</taxon>
        <taxon>Nitrobacteraceae</taxon>
        <taxon>Bradyrhizobium</taxon>
    </lineage>
</organism>
<dbReference type="AlphaFoldDB" id="A0AB39XFJ7"/>
<dbReference type="EC" id="1.1.1.86" evidence="5"/>
<dbReference type="PROSITE" id="PS51851">
    <property type="entry name" value="KARI_C"/>
    <property type="match status" value="1"/>
</dbReference>
<dbReference type="GO" id="GO:0009099">
    <property type="term" value="P:L-valine biosynthetic process"/>
    <property type="evidence" value="ECO:0007669"/>
    <property type="project" value="UniProtKB-UniRule"/>
</dbReference>
<evidence type="ECO:0000256" key="11">
    <source>
        <dbReference type="PROSITE-ProRule" id="PRU01198"/>
    </source>
</evidence>
<keyword evidence="8 11" id="KW-0100">Branched-chain amino acid biosynthesis</keyword>
<dbReference type="EMBL" id="CP165734">
    <property type="protein sequence ID" value="XDV56818.1"/>
    <property type="molecule type" value="Genomic_DNA"/>
</dbReference>
<comment type="caution">
    <text evidence="11">Lacks conserved residue(s) required for the propagation of feature annotation.</text>
</comment>
<dbReference type="GO" id="GO:0046872">
    <property type="term" value="F:metal ion binding"/>
    <property type="evidence" value="ECO:0007669"/>
    <property type="project" value="UniProtKB-UniRule"/>
</dbReference>
<dbReference type="PANTHER" id="PTHR21371:SF1">
    <property type="entry name" value="KETOL-ACID REDUCTOISOMERASE, MITOCHONDRIAL"/>
    <property type="match status" value="1"/>
</dbReference>
<evidence type="ECO:0000259" key="12">
    <source>
        <dbReference type="PROSITE" id="PS51851"/>
    </source>
</evidence>
<evidence type="ECO:0000256" key="10">
    <source>
        <dbReference type="ARBA" id="ARBA00049021"/>
    </source>
</evidence>
<accession>A0AB39XFJ7</accession>
<evidence type="ECO:0000256" key="4">
    <source>
        <dbReference type="ARBA" id="ARBA00010318"/>
    </source>
</evidence>
<dbReference type="InterPro" id="IPR008927">
    <property type="entry name" value="6-PGluconate_DH-like_C_sf"/>
</dbReference>
<proteinExistence type="inferred from homology"/>
<evidence type="ECO:0000256" key="6">
    <source>
        <dbReference type="ARBA" id="ARBA00015731"/>
    </source>
</evidence>
<comment type="cofactor">
    <cofactor evidence="1">
        <name>Mg(2+)</name>
        <dbReference type="ChEBI" id="CHEBI:18420"/>
    </cofactor>
</comment>
<feature type="binding site" evidence="11">
    <location>
        <position position="241"/>
    </location>
    <ligand>
        <name>Mg(2+)</name>
        <dbReference type="ChEBI" id="CHEBI:18420"/>
        <label>2</label>
    </ligand>
</feature>
<feature type="domain" description="KARI C-terminal knotted" evidence="12">
    <location>
        <begin position="197"/>
        <end position="333"/>
    </location>
</feature>
<evidence type="ECO:0000256" key="7">
    <source>
        <dbReference type="ARBA" id="ARBA00022605"/>
    </source>
</evidence>
<sequence>MSGDNVVAPVERAAAFRNARLLDWVLNSDADLVQERVARFEPHGGPCRRQGSCRAGGATPGVVDVRLFAILVRRFGPCWGVFRRHLHFPTLLPTSSIMLPASPLQPLRQTRNACSSPATRPRSGLKAVYEQLDDKEKAAFRAAYNASYHPCREILEEIYDDVASGNEVRSVIQATRRHGIYPMGKIDSTEMWAVGDKVRADSERNYAPVNPETAGVYLACMMAQVDVLKDHGHPYSEIANESIIEAVDSLNPYMSYKGVSYMVDNCSTTARLGARKWASRFDYILKQQAFPAMGRASVGDGTPFDKFIASDIHEVLAVCAELRPSVDISVVPH</sequence>
<dbReference type="Pfam" id="PF01450">
    <property type="entry name" value="KARI_C"/>
    <property type="match status" value="1"/>
</dbReference>
<comment type="pathway">
    <text evidence="3">Amino-acid biosynthesis; L-isoleucine biosynthesis; L-isoleucine from 2-oxobutanoate: step 2/4.</text>
</comment>
<dbReference type="GO" id="GO:0004455">
    <property type="term" value="F:ketol-acid reductoisomerase activity"/>
    <property type="evidence" value="ECO:0007669"/>
    <property type="project" value="UniProtKB-UniRule"/>
</dbReference>
<evidence type="ECO:0000256" key="3">
    <source>
        <dbReference type="ARBA" id="ARBA00004885"/>
    </source>
</evidence>
<dbReference type="PANTHER" id="PTHR21371">
    <property type="entry name" value="KETOL-ACID REDUCTOISOMERASE, MITOCHONDRIAL"/>
    <property type="match status" value="1"/>
</dbReference>